<dbReference type="InterPro" id="IPR023267">
    <property type="entry name" value="RCMT"/>
</dbReference>
<dbReference type="GO" id="GO:0003723">
    <property type="term" value="F:RNA binding"/>
    <property type="evidence" value="ECO:0007669"/>
    <property type="project" value="UniProtKB-UniRule"/>
</dbReference>
<dbReference type="Gene3D" id="3.40.50.150">
    <property type="entry name" value="Vaccinia Virus protein VP39"/>
    <property type="match status" value="1"/>
</dbReference>
<evidence type="ECO:0000256" key="2">
    <source>
        <dbReference type="ARBA" id="ARBA00022679"/>
    </source>
</evidence>
<dbReference type="CDD" id="cd02440">
    <property type="entry name" value="AdoMet_MTases"/>
    <property type="match status" value="1"/>
</dbReference>
<comment type="similarity">
    <text evidence="5">Belongs to the class I-like SAM-binding methyltransferase superfamily. RsmB/NOP family.</text>
</comment>
<reference evidence="8 9" key="1">
    <citation type="submission" date="2018-06" db="EMBL/GenBank/DDBJ databases">
        <title>Genomic Encyclopedia of Archaeal and Bacterial Type Strains, Phase II (KMG-II): from individual species to whole genera.</title>
        <authorList>
            <person name="Goeker M."/>
        </authorList>
    </citation>
    <scope>NUCLEOTIDE SEQUENCE [LARGE SCALE GENOMIC DNA]</scope>
    <source>
        <strain evidence="8 9">DSM 24525</strain>
    </source>
</reference>
<evidence type="ECO:0000313" key="8">
    <source>
        <dbReference type="EMBL" id="PZW50346.1"/>
    </source>
</evidence>
<feature type="domain" description="SAM-dependent MTase RsmB/NOP-type" evidence="7">
    <location>
        <begin position="241"/>
        <end position="446"/>
    </location>
</feature>
<dbReference type="EMBL" id="QKYU01000002">
    <property type="protein sequence ID" value="PZW50346.1"/>
    <property type="molecule type" value="Genomic_DNA"/>
</dbReference>
<dbReference type="Proteomes" id="UP000249688">
    <property type="component" value="Unassembled WGS sequence"/>
</dbReference>
<dbReference type="GO" id="GO:0001510">
    <property type="term" value="P:RNA methylation"/>
    <property type="evidence" value="ECO:0007669"/>
    <property type="project" value="InterPro"/>
</dbReference>
<evidence type="ECO:0000313" key="9">
    <source>
        <dbReference type="Proteomes" id="UP000249688"/>
    </source>
</evidence>
<keyword evidence="3 5" id="KW-0949">S-adenosyl-L-methionine</keyword>
<dbReference type="GO" id="GO:0006355">
    <property type="term" value="P:regulation of DNA-templated transcription"/>
    <property type="evidence" value="ECO:0007669"/>
    <property type="project" value="InterPro"/>
</dbReference>
<evidence type="ECO:0000256" key="3">
    <source>
        <dbReference type="ARBA" id="ARBA00022691"/>
    </source>
</evidence>
<dbReference type="PRINTS" id="PR02008">
    <property type="entry name" value="RCMTFAMILY"/>
</dbReference>
<dbReference type="AlphaFoldDB" id="A0A2W7IRW6"/>
<dbReference type="InterPro" id="IPR035926">
    <property type="entry name" value="NusB-like_sf"/>
</dbReference>
<gene>
    <name evidence="8" type="ORF">C8P66_10234</name>
</gene>
<keyword evidence="1 5" id="KW-0489">Methyltransferase</keyword>
<keyword evidence="2 5" id="KW-0808">Transferase</keyword>
<dbReference type="SUPFAM" id="SSF48013">
    <property type="entry name" value="NusB-like"/>
    <property type="match status" value="1"/>
</dbReference>
<evidence type="ECO:0000256" key="1">
    <source>
        <dbReference type="ARBA" id="ARBA00022603"/>
    </source>
</evidence>
<feature type="compositionally biased region" description="Low complexity" evidence="6">
    <location>
        <begin position="31"/>
        <end position="40"/>
    </location>
</feature>
<comment type="caution">
    <text evidence="8">The sequence shown here is derived from an EMBL/GenBank/DDBJ whole genome shotgun (WGS) entry which is preliminary data.</text>
</comment>
<feature type="active site" description="Nucleophile" evidence="5">
    <location>
        <position position="380"/>
    </location>
</feature>
<dbReference type="Pfam" id="PF01189">
    <property type="entry name" value="Methyltr_RsmB-F"/>
    <property type="match status" value="1"/>
</dbReference>
<feature type="binding site" evidence="5">
    <location>
        <position position="285"/>
    </location>
    <ligand>
        <name>S-adenosyl-L-methionine</name>
        <dbReference type="ChEBI" id="CHEBI:59789"/>
    </ligand>
</feature>
<dbReference type="InterPro" id="IPR001678">
    <property type="entry name" value="MeTrfase_RsmB-F_NOP2_dom"/>
</dbReference>
<keyword evidence="4 5" id="KW-0694">RNA-binding</keyword>
<protein>
    <submittedName>
        <fullName evidence="8">16S rRNA (Cytosine967-C5)-methyltransferase</fullName>
    </submittedName>
</protein>
<feature type="binding site" evidence="5">
    <location>
        <position position="327"/>
    </location>
    <ligand>
        <name>S-adenosyl-L-methionine</name>
        <dbReference type="ChEBI" id="CHEBI:59789"/>
    </ligand>
</feature>
<feature type="binding site" evidence="5">
    <location>
        <begin position="264"/>
        <end position="270"/>
    </location>
    <ligand>
        <name>S-adenosyl-L-methionine</name>
        <dbReference type="ChEBI" id="CHEBI:59789"/>
    </ligand>
</feature>
<evidence type="ECO:0000259" key="7">
    <source>
        <dbReference type="PROSITE" id="PS51686"/>
    </source>
</evidence>
<feature type="region of interest" description="Disordered" evidence="6">
    <location>
        <begin position="1"/>
        <end position="40"/>
    </location>
</feature>
<dbReference type="InterPro" id="IPR006027">
    <property type="entry name" value="NusB_RsmB_TIM44"/>
</dbReference>
<evidence type="ECO:0000256" key="5">
    <source>
        <dbReference type="PROSITE-ProRule" id="PRU01023"/>
    </source>
</evidence>
<dbReference type="PANTHER" id="PTHR22807:SF61">
    <property type="entry name" value="NOL1_NOP2_SUN FAMILY PROTEIN _ ANTITERMINATION NUSB DOMAIN-CONTAINING PROTEIN"/>
    <property type="match status" value="1"/>
</dbReference>
<keyword evidence="9" id="KW-1185">Reference proteome</keyword>
<dbReference type="Pfam" id="PF01029">
    <property type="entry name" value="NusB"/>
    <property type="match status" value="1"/>
</dbReference>
<dbReference type="Gene3D" id="1.10.940.10">
    <property type="entry name" value="NusB-like"/>
    <property type="match status" value="1"/>
</dbReference>
<dbReference type="PANTHER" id="PTHR22807">
    <property type="entry name" value="NOP2 YEAST -RELATED NOL1/NOP2/FMU SUN DOMAIN-CONTAINING"/>
    <property type="match status" value="1"/>
</dbReference>
<evidence type="ECO:0000256" key="4">
    <source>
        <dbReference type="ARBA" id="ARBA00022884"/>
    </source>
</evidence>
<feature type="binding site" evidence="5">
    <location>
        <position position="311"/>
    </location>
    <ligand>
        <name>S-adenosyl-L-methionine</name>
        <dbReference type="ChEBI" id="CHEBI:59789"/>
    </ligand>
</feature>
<evidence type="ECO:0000256" key="6">
    <source>
        <dbReference type="SAM" id="MobiDB-lite"/>
    </source>
</evidence>
<sequence length="446" mass="47151">MTMPPTGKPAGRTPGRRPAGLHRDRAPVRHPSGPAPGANPARAAAMLLLQAVLDRRQGLEDALDALPAREPRDRASGHRIAAAVLRRLGTLDAILEPYLKREPPSEVREALRIGVAELLLLGTPPHAAVSAAVDLVPKPFAGLVNAVLRRIAQAGESALEGIDADRIDTPAWLWTAWHGAYGAEGARAIATALRQPAPLDLSLMPGSPVPEGAILLPNGSARLPAGTRFSDLPGQEGFWAQDVAATLPARLLAVRPGERVADLCAAPGGKTAQLIVAGAQVTAVEKDARRCERLRENLARLGLTAEVVLADAAGWRPPAPLDAVLLDAPCTATGTIRRHPDVARLKRPTDLANLVPIQARLLAAGAAMLRPGGRLVYAVCSLQPEEGEGHLRTAAECGLLPDPIREEEMPWLEEAITAGGNLRTRPDYWGEQGGMDGFFAARFIKA</sequence>
<dbReference type="SUPFAM" id="SSF53335">
    <property type="entry name" value="S-adenosyl-L-methionine-dependent methyltransferases"/>
    <property type="match status" value="1"/>
</dbReference>
<proteinExistence type="inferred from homology"/>
<name>A0A2W7IRW6_9PROT</name>
<dbReference type="InterPro" id="IPR029063">
    <property type="entry name" value="SAM-dependent_MTases_sf"/>
</dbReference>
<dbReference type="InterPro" id="IPR049560">
    <property type="entry name" value="MeTrfase_RsmB-F_NOP2_cat"/>
</dbReference>
<organism evidence="8 9">
    <name type="scientific">Humitalea rosea</name>
    <dbReference type="NCBI Taxonomy" id="990373"/>
    <lineage>
        <taxon>Bacteria</taxon>
        <taxon>Pseudomonadati</taxon>
        <taxon>Pseudomonadota</taxon>
        <taxon>Alphaproteobacteria</taxon>
        <taxon>Acetobacterales</taxon>
        <taxon>Roseomonadaceae</taxon>
        <taxon>Humitalea</taxon>
    </lineage>
</organism>
<dbReference type="GO" id="GO:0008173">
    <property type="term" value="F:RNA methyltransferase activity"/>
    <property type="evidence" value="ECO:0007669"/>
    <property type="project" value="InterPro"/>
</dbReference>
<dbReference type="PROSITE" id="PS51686">
    <property type="entry name" value="SAM_MT_RSMB_NOP"/>
    <property type="match status" value="1"/>
</dbReference>
<accession>A0A2W7IRW6</accession>